<reference evidence="3 4" key="1">
    <citation type="journal article" date="2019" name="Emerg. Microbes Infect.">
        <title>Comprehensive subspecies identification of 175 nontuberculous mycobacteria species based on 7547 genomic profiles.</title>
        <authorList>
            <person name="Matsumoto Y."/>
            <person name="Kinjo T."/>
            <person name="Motooka D."/>
            <person name="Nabeya D."/>
            <person name="Jung N."/>
            <person name="Uechi K."/>
            <person name="Horii T."/>
            <person name="Iida T."/>
            <person name="Fujita J."/>
            <person name="Nakamura S."/>
        </authorList>
    </citation>
    <scope>NUCLEOTIDE SEQUENCE [LARGE SCALE GENOMIC DNA]</scope>
    <source>
        <strain evidence="3 4">JCM 16018</strain>
    </source>
</reference>
<evidence type="ECO:0000256" key="1">
    <source>
        <dbReference type="SAM" id="MobiDB-lite"/>
    </source>
</evidence>
<keyword evidence="3" id="KW-0808">Transferase</keyword>
<keyword evidence="4" id="KW-1185">Reference proteome</keyword>
<dbReference type="InterPro" id="IPR029044">
    <property type="entry name" value="Nucleotide-diphossugar_trans"/>
</dbReference>
<dbReference type="AlphaFoldDB" id="A0A7I7NYF2"/>
<dbReference type="SUPFAM" id="SSF53448">
    <property type="entry name" value="Nucleotide-diphospho-sugar transferases"/>
    <property type="match status" value="1"/>
</dbReference>
<dbReference type="InterPro" id="IPR001173">
    <property type="entry name" value="Glyco_trans_2-like"/>
</dbReference>
<protein>
    <submittedName>
        <fullName evidence="3">Glycosyl transferase</fullName>
    </submittedName>
</protein>
<dbReference type="PANTHER" id="PTHR43685:SF2">
    <property type="entry name" value="GLYCOSYLTRANSFERASE 2-LIKE DOMAIN-CONTAINING PROTEIN"/>
    <property type="match status" value="1"/>
</dbReference>
<name>A0A7I7NYF2_9MYCO</name>
<evidence type="ECO:0000313" key="4">
    <source>
        <dbReference type="Proteomes" id="UP000466632"/>
    </source>
</evidence>
<evidence type="ECO:0000259" key="2">
    <source>
        <dbReference type="Pfam" id="PF00535"/>
    </source>
</evidence>
<dbReference type="KEGG" id="mseo:MSEO_19880"/>
<dbReference type="Gene3D" id="3.90.550.10">
    <property type="entry name" value="Spore Coat Polysaccharide Biosynthesis Protein SpsA, Chain A"/>
    <property type="match status" value="1"/>
</dbReference>
<dbReference type="InterPro" id="IPR050834">
    <property type="entry name" value="Glycosyltransf_2"/>
</dbReference>
<dbReference type="GO" id="GO:0016740">
    <property type="term" value="F:transferase activity"/>
    <property type="evidence" value="ECO:0007669"/>
    <property type="project" value="UniProtKB-KW"/>
</dbReference>
<feature type="region of interest" description="Disordered" evidence="1">
    <location>
        <begin position="275"/>
        <end position="301"/>
    </location>
</feature>
<dbReference type="PANTHER" id="PTHR43685">
    <property type="entry name" value="GLYCOSYLTRANSFERASE"/>
    <property type="match status" value="1"/>
</dbReference>
<dbReference type="Pfam" id="PF00535">
    <property type="entry name" value="Glycos_transf_2"/>
    <property type="match status" value="1"/>
</dbReference>
<accession>A0A7I7NYF2</accession>
<proteinExistence type="predicted"/>
<dbReference type="RefSeq" id="WP_163679280.1">
    <property type="nucleotide sequence ID" value="NZ_AP022582.1"/>
</dbReference>
<dbReference type="EMBL" id="AP022582">
    <property type="protein sequence ID" value="BBY01489.1"/>
    <property type="molecule type" value="Genomic_DNA"/>
</dbReference>
<dbReference type="CDD" id="cd00761">
    <property type="entry name" value="Glyco_tranf_GTA_type"/>
    <property type="match status" value="1"/>
</dbReference>
<organism evidence="3 4">
    <name type="scientific">Mycobacterium seoulense</name>
    <dbReference type="NCBI Taxonomy" id="386911"/>
    <lineage>
        <taxon>Bacteria</taxon>
        <taxon>Bacillati</taxon>
        <taxon>Actinomycetota</taxon>
        <taxon>Actinomycetes</taxon>
        <taxon>Mycobacteriales</taxon>
        <taxon>Mycobacteriaceae</taxon>
        <taxon>Mycobacterium</taxon>
    </lineage>
</organism>
<feature type="domain" description="Glycosyltransferase 2-like" evidence="2">
    <location>
        <begin position="8"/>
        <end position="166"/>
    </location>
</feature>
<gene>
    <name evidence="3" type="ORF">MSEO_19880</name>
</gene>
<dbReference type="Proteomes" id="UP000466632">
    <property type="component" value="Chromosome"/>
</dbReference>
<sequence length="301" mass="34509">MPQQPSVTIVIPAYNEERYIGKCLASCIDQTSAPDEIIVVNNKSTDNTASIVRRYQAENPHVDIQLLEQNKHQGIAPTRNHGFDHARSDIIARTDADSVIAKDWVETIRRRFEDPDIDAASGPIGFHDMPLRGFLFWVDSRLRGQVHKYAKNERFLIGANMAIRAQAWKSVRHRTQLDLEDRLHEDVDLALTLFKNDFEIAYEPGMVAAMSARRVESSPRDFYRYVTRYTRTTDLHGIKSPAAYTAITTLLLLYFPFRAMRFFYDEDNRRFTSSKVRGKLRSRNSDRGGDESPNGELLRGA</sequence>
<evidence type="ECO:0000313" key="3">
    <source>
        <dbReference type="EMBL" id="BBY01489.1"/>
    </source>
</evidence>